<dbReference type="GO" id="GO:0008710">
    <property type="term" value="F:8-amino-7-oxononanoate synthase activity"/>
    <property type="evidence" value="ECO:0007669"/>
    <property type="project" value="TreeGrafter"/>
</dbReference>
<dbReference type="GO" id="GO:0009102">
    <property type="term" value="P:biotin biosynthetic process"/>
    <property type="evidence" value="ECO:0007669"/>
    <property type="project" value="TreeGrafter"/>
</dbReference>
<dbReference type="InterPro" id="IPR050087">
    <property type="entry name" value="AON_synthase_class-II"/>
</dbReference>
<evidence type="ECO:0000256" key="2">
    <source>
        <dbReference type="ARBA" id="ARBA00022679"/>
    </source>
</evidence>
<dbReference type="InterPro" id="IPR015422">
    <property type="entry name" value="PyrdxlP-dep_Trfase_small"/>
</dbReference>
<reference evidence="6" key="1">
    <citation type="submission" date="2016-10" db="EMBL/GenBank/DDBJ databases">
        <authorList>
            <person name="Varghese N."/>
            <person name="Submissions S."/>
        </authorList>
    </citation>
    <scope>NUCLEOTIDE SEQUENCE [LARGE SCALE GENOMIC DNA]</scope>
    <source>
        <strain evidence="6">CGMCC 1.7062</strain>
    </source>
</reference>
<accession>A0A1H5ZWM9</accession>
<feature type="domain" description="Aminotransferase class I/classII large" evidence="4">
    <location>
        <begin position="1"/>
        <end position="332"/>
    </location>
</feature>
<evidence type="ECO:0000313" key="6">
    <source>
        <dbReference type="Proteomes" id="UP000236721"/>
    </source>
</evidence>
<dbReference type="SUPFAM" id="SSF53383">
    <property type="entry name" value="PLP-dependent transferases"/>
    <property type="match status" value="1"/>
</dbReference>
<dbReference type="EMBL" id="FNVG01000013">
    <property type="protein sequence ID" value="SEG40562.1"/>
    <property type="molecule type" value="Genomic_DNA"/>
</dbReference>
<sequence length="341" mass="36916">MNFSSNDYLGLASSDELKDAYQTGISLFGVGSGASPLVTGYSAQHESLKSELTEWLGFEDALFFSSGFSANQAVLFSLMHKGDLLLQDRLNHASLMEAGSLCDADMRRFRHNDLKHLQSLIKSNVPVLAVTESVFSMDGDQSDVDEFLAVCGASGTMSMIDDAHGVGVIGKDGAGVSGISQYKPDILIVTFGKAFGLNGAAVLCSKDLANYLTQFARHYIYSTAFSAAHAYALSKALNMIKTQHWRRDKLNELASVYDESLGALSAHVTTATPIKPWILGETSKVQALCHRLKQKGIWTTAIRPPTVPDGSARLRITLSASHQRSDVLALASQLKRFTEES</sequence>
<dbReference type="PANTHER" id="PTHR13693">
    <property type="entry name" value="CLASS II AMINOTRANSFERASE/8-AMINO-7-OXONONANOATE SYNTHASE"/>
    <property type="match status" value="1"/>
</dbReference>
<dbReference type="Pfam" id="PF00155">
    <property type="entry name" value="Aminotran_1_2"/>
    <property type="match status" value="1"/>
</dbReference>
<protein>
    <submittedName>
        <fullName evidence="5">8-amino-7-oxononanoate synthase</fullName>
    </submittedName>
</protein>
<gene>
    <name evidence="5" type="ORF">SAMN04488244_11345</name>
</gene>
<dbReference type="Gene3D" id="3.90.1150.10">
    <property type="entry name" value="Aspartate Aminotransferase, domain 1"/>
    <property type="match status" value="1"/>
</dbReference>
<dbReference type="InterPro" id="IPR004839">
    <property type="entry name" value="Aminotransferase_I/II_large"/>
</dbReference>
<keyword evidence="2" id="KW-0808">Transferase</keyword>
<dbReference type="GO" id="GO:0030170">
    <property type="term" value="F:pyridoxal phosphate binding"/>
    <property type="evidence" value="ECO:0007669"/>
    <property type="project" value="InterPro"/>
</dbReference>
<keyword evidence="6" id="KW-1185">Reference proteome</keyword>
<proteinExistence type="predicted"/>
<dbReference type="InterPro" id="IPR015424">
    <property type="entry name" value="PyrdxlP-dep_Trfase"/>
</dbReference>
<dbReference type="AlphaFoldDB" id="A0A1H5ZWM9"/>
<dbReference type="Proteomes" id="UP000236721">
    <property type="component" value="Unassembled WGS sequence"/>
</dbReference>
<keyword evidence="3" id="KW-0663">Pyridoxal phosphate</keyword>
<comment type="cofactor">
    <cofactor evidence="1">
        <name>pyridoxal 5'-phosphate</name>
        <dbReference type="ChEBI" id="CHEBI:597326"/>
    </cofactor>
</comment>
<evidence type="ECO:0000259" key="4">
    <source>
        <dbReference type="Pfam" id="PF00155"/>
    </source>
</evidence>
<organism evidence="5 6">
    <name type="scientific">Vibrio hangzhouensis</name>
    <dbReference type="NCBI Taxonomy" id="462991"/>
    <lineage>
        <taxon>Bacteria</taxon>
        <taxon>Pseudomonadati</taxon>
        <taxon>Pseudomonadota</taxon>
        <taxon>Gammaproteobacteria</taxon>
        <taxon>Vibrionales</taxon>
        <taxon>Vibrionaceae</taxon>
        <taxon>Vibrio</taxon>
    </lineage>
</organism>
<evidence type="ECO:0000313" key="5">
    <source>
        <dbReference type="EMBL" id="SEG40562.1"/>
    </source>
</evidence>
<dbReference type="Gene3D" id="3.40.640.10">
    <property type="entry name" value="Type I PLP-dependent aspartate aminotransferase-like (Major domain)"/>
    <property type="match status" value="1"/>
</dbReference>
<dbReference type="PANTHER" id="PTHR13693:SF100">
    <property type="entry name" value="8-AMINO-7-OXONONANOATE SYNTHASE"/>
    <property type="match status" value="1"/>
</dbReference>
<evidence type="ECO:0000256" key="1">
    <source>
        <dbReference type="ARBA" id="ARBA00001933"/>
    </source>
</evidence>
<evidence type="ECO:0000256" key="3">
    <source>
        <dbReference type="ARBA" id="ARBA00022898"/>
    </source>
</evidence>
<dbReference type="InterPro" id="IPR015421">
    <property type="entry name" value="PyrdxlP-dep_Trfase_major"/>
</dbReference>
<name>A0A1H5ZWM9_9VIBR</name>